<evidence type="ECO:0000259" key="3">
    <source>
        <dbReference type="Pfam" id="PF00725"/>
    </source>
</evidence>
<dbReference type="eggNOG" id="COG1250">
    <property type="taxonomic scope" value="Bacteria"/>
</dbReference>
<proteinExistence type="predicted"/>
<dbReference type="PANTHER" id="PTHR48075:SF5">
    <property type="entry name" value="3-HYDROXYBUTYRYL-COA DEHYDROGENASE"/>
    <property type="match status" value="1"/>
</dbReference>
<dbReference type="PANTHER" id="PTHR48075">
    <property type="entry name" value="3-HYDROXYACYL-COA DEHYDROGENASE FAMILY PROTEIN"/>
    <property type="match status" value="1"/>
</dbReference>
<evidence type="ECO:0000313" key="6">
    <source>
        <dbReference type="Proteomes" id="UP000019805"/>
    </source>
</evidence>
<dbReference type="Proteomes" id="UP000019805">
    <property type="component" value="Chromosome"/>
</dbReference>
<dbReference type="PIRSF" id="PIRSF000105">
    <property type="entry name" value="HCDH"/>
    <property type="match status" value="1"/>
</dbReference>
<feature type="domain" description="3-hydroxyacyl-CoA dehydrogenase NAD binding" evidence="4">
    <location>
        <begin position="25"/>
        <end position="197"/>
    </location>
</feature>
<dbReference type="GO" id="GO:0070403">
    <property type="term" value="F:NAD+ binding"/>
    <property type="evidence" value="ECO:0007669"/>
    <property type="project" value="InterPro"/>
</dbReference>
<dbReference type="EMBL" id="HG916765">
    <property type="protein sequence ID" value="CDM25940.1"/>
    <property type="molecule type" value="Genomic_DNA"/>
</dbReference>
<dbReference type="SUPFAM" id="SSF48179">
    <property type="entry name" value="6-phosphogluconate dehydrogenase C-terminal domain-like"/>
    <property type="match status" value="1"/>
</dbReference>
<keyword evidence="6" id="KW-1185">Reference proteome</keyword>
<feature type="site" description="Important for catalytic activity" evidence="2">
    <location>
        <position position="155"/>
    </location>
</feature>
<dbReference type="InterPro" id="IPR006176">
    <property type="entry name" value="3-OHacyl-CoA_DH_NAD-bd"/>
</dbReference>
<accession>W8XA46</accession>
<dbReference type="GO" id="GO:0006631">
    <property type="term" value="P:fatty acid metabolic process"/>
    <property type="evidence" value="ECO:0007669"/>
    <property type="project" value="InterPro"/>
</dbReference>
<dbReference type="GO" id="GO:0003857">
    <property type="term" value="F:(3S)-3-hydroxyacyl-CoA dehydrogenase (NAD+) activity"/>
    <property type="evidence" value="ECO:0007669"/>
    <property type="project" value="UniProtKB-EC"/>
</dbReference>
<dbReference type="EC" id="1.1.1.35" evidence="5"/>
<organism evidence="5 6">
    <name type="scientific">Castellaniella defragrans (strain DSM 12143 / CCUG 39792 / 65Phen)</name>
    <name type="common">Alcaligenes defragrans</name>
    <dbReference type="NCBI Taxonomy" id="1437824"/>
    <lineage>
        <taxon>Bacteria</taxon>
        <taxon>Pseudomonadati</taxon>
        <taxon>Pseudomonadota</taxon>
        <taxon>Betaproteobacteria</taxon>
        <taxon>Burkholderiales</taxon>
        <taxon>Alcaligenaceae</taxon>
        <taxon>Castellaniella</taxon>
    </lineage>
</organism>
<dbReference type="STRING" id="1437824.BN940_17536"/>
<keyword evidence="1 5" id="KW-0560">Oxidoreductase</keyword>
<dbReference type="AlphaFoldDB" id="W8XA46"/>
<dbReference type="KEGG" id="cdn:BN940_17536"/>
<sequence>MEQHLQEAAAGDEAPAGVQERRRRVAVVGAGVIGAGWAAFFACKGLDVHVVDAHPGARARLDDALQRARRTLQALGGLAAEVREPVLGDDLGQAVSGADHIQEVLPEQLELKQRVYAQIEASAPDRCVIASSSSGIMPSALQAGMRHPERLVIAHPCNPPYLMPLVEICGGRETAGWAVEEAEAFYRGLGKRTVRLNREITGHLVNRLQAALWREAVYLAVNGYASVADVDRAVTEGLGARWAVCGPHEIFDLSGGELGMAGFLDKLGDAVEAWWASLGQPRLDAATRQALIDGMAQAAAGRGYPQRAQARDEGVMAQLLARPN</sequence>
<dbReference type="Pfam" id="PF00725">
    <property type="entry name" value="3HCDH"/>
    <property type="match status" value="1"/>
</dbReference>
<dbReference type="InterPro" id="IPR013328">
    <property type="entry name" value="6PGD_dom2"/>
</dbReference>
<dbReference type="InterPro" id="IPR006108">
    <property type="entry name" value="3HC_DH_C"/>
</dbReference>
<evidence type="ECO:0000259" key="4">
    <source>
        <dbReference type="Pfam" id="PF02737"/>
    </source>
</evidence>
<protein>
    <submittedName>
        <fullName evidence="5">3-hydroxyacyl-CoA dehydrogenase</fullName>
        <ecNumber evidence="5">1.1.1.35</ecNumber>
    </submittedName>
</protein>
<dbReference type="Gene3D" id="3.40.50.720">
    <property type="entry name" value="NAD(P)-binding Rossmann-like Domain"/>
    <property type="match status" value="1"/>
</dbReference>
<dbReference type="SUPFAM" id="SSF51735">
    <property type="entry name" value="NAD(P)-binding Rossmann-fold domains"/>
    <property type="match status" value="1"/>
</dbReference>
<dbReference type="HOGENOM" id="CLU_009834_0_1_4"/>
<name>W8XA46_CASD6</name>
<dbReference type="InterPro" id="IPR022694">
    <property type="entry name" value="3-OHacyl-CoA_DH"/>
</dbReference>
<dbReference type="Pfam" id="PF02737">
    <property type="entry name" value="3HCDH_N"/>
    <property type="match status" value="1"/>
</dbReference>
<dbReference type="Gene3D" id="1.10.1040.10">
    <property type="entry name" value="N-(1-d-carboxylethyl)-l-norvaline Dehydrogenase, domain 2"/>
    <property type="match status" value="1"/>
</dbReference>
<dbReference type="RefSeq" id="WP_198408276.1">
    <property type="nucleotide sequence ID" value="NZ_HG916765.1"/>
</dbReference>
<feature type="domain" description="3-hydroxyacyl-CoA dehydrogenase C-terminal" evidence="3">
    <location>
        <begin position="202"/>
        <end position="266"/>
    </location>
</feature>
<gene>
    <name evidence="5" type="ORF">BN940_17536</name>
</gene>
<dbReference type="InterPro" id="IPR036291">
    <property type="entry name" value="NAD(P)-bd_dom_sf"/>
</dbReference>
<evidence type="ECO:0000313" key="5">
    <source>
        <dbReference type="EMBL" id="CDM25940.1"/>
    </source>
</evidence>
<dbReference type="InterPro" id="IPR008927">
    <property type="entry name" value="6-PGluconate_DH-like_C_sf"/>
</dbReference>
<evidence type="ECO:0000256" key="2">
    <source>
        <dbReference type="PIRSR" id="PIRSR000105-1"/>
    </source>
</evidence>
<reference evidence="5 6" key="1">
    <citation type="journal article" date="2014" name="BMC Microbiol.">
        <title>The oxygen-independent metabolism of cyclic monoterpenes in Castellaniella defragrans 65Phen.</title>
        <authorList>
            <person name="Petasch J."/>
            <person name="Disch E.M."/>
            <person name="Markert S."/>
            <person name="Becher D."/>
            <person name="Schweder T."/>
            <person name="Huttel B."/>
            <person name="Reinhardt R."/>
            <person name="Harder J."/>
        </authorList>
    </citation>
    <scope>NUCLEOTIDE SEQUENCE [LARGE SCALE GENOMIC DNA]</scope>
    <source>
        <strain evidence="5">65Phen</strain>
    </source>
</reference>
<evidence type="ECO:0000256" key="1">
    <source>
        <dbReference type="ARBA" id="ARBA00023002"/>
    </source>
</evidence>